<dbReference type="AlphaFoldDB" id="K4R8V8"/>
<dbReference type="KEGG" id="sdv:BN159_4745"/>
<keyword evidence="2" id="KW-1185">Reference proteome</keyword>
<dbReference type="RefSeq" id="WP_015659467.1">
    <property type="nucleotide sequence ID" value="NC_020504.1"/>
</dbReference>
<name>K4R8V8_STRDJ</name>
<dbReference type="STRING" id="1214101.BN159_4745"/>
<accession>K4R8V8</accession>
<organism evidence="1 2">
    <name type="scientific">Streptomyces davaonensis (strain DSM 101723 / JCM 4913 / KCC S-0913 / 768)</name>
    <dbReference type="NCBI Taxonomy" id="1214101"/>
    <lineage>
        <taxon>Bacteria</taxon>
        <taxon>Bacillati</taxon>
        <taxon>Actinomycetota</taxon>
        <taxon>Actinomycetes</taxon>
        <taxon>Kitasatosporales</taxon>
        <taxon>Streptomycetaceae</taxon>
        <taxon>Streptomyces</taxon>
    </lineage>
</organism>
<gene>
    <name evidence="1" type="ORF">BN159_4745</name>
</gene>
<sequence length="53" mass="5963">MNPIAGDPVTLYTQRVIARVRAFDRRHPLAWDLPLTTAIVIAAVVDYTRGGWQ</sequence>
<proteinExistence type="predicted"/>
<evidence type="ECO:0000313" key="1">
    <source>
        <dbReference type="EMBL" id="CCK29124.1"/>
    </source>
</evidence>
<dbReference type="HOGENOM" id="CLU_3066542_0_0_11"/>
<dbReference type="Proteomes" id="UP000008043">
    <property type="component" value="Chromosome"/>
</dbReference>
<dbReference type="EMBL" id="HE971709">
    <property type="protein sequence ID" value="CCK29124.1"/>
    <property type="molecule type" value="Genomic_DNA"/>
</dbReference>
<dbReference type="PATRIC" id="fig|1214101.3.peg.4807"/>
<reference evidence="1 2" key="1">
    <citation type="journal article" date="2012" name="J. Bacteriol.">
        <title>Genome sequence of the bacterium Streptomyces davawensis JCM 4913 and heterologous production of the unique antibiotic roseoflavin.</title>
        <authorList>
            <person name="Jankowitsch F."/>
            <person name="Schwarz J."/>
            <person name="Ruckert C."/>
            <person name="Gust B."/>
            <person name="Szczepanowski R."/>
            <person name="Blom J."/>
            <person name="Pelzer S."/>
            <person name="Kalinowski J."/>
            <person name="Mack M."/>
        </authorList>
    </citation>
    <scope>NUCLEOTIDE SEQUENCE [LARGE SCALE GENOMIC DNA]</scope>
    <source>
        <strain evidence="2">DSM 101723 / JCM 4913 / KCC S-0913 / 768</strain>
    </source>
</reference>
<evidence type="ECO:0000313" key="2">
    <source>
        <dbReference type="Proteomes" id="UP000008043"/>
    </source>
</evidence>
<protein>
    <submittedName>
        <fullName evidence="1">Uncharacterized protein</fullName>
    </submittedName>
</protein>